<feature type="region of interest" description="Disordered" evidence="1">
    <location>
        <begin position="370"/>
        <end position="394"/>
    </location>
</feature>
<gene>
    <name evidence="2" type="ORF">XENTR_v90030422mg</name>
</gene>
<accession>A0A1B8XSC8</accession>
<organism evidence="2">
    <name type="scientific">Xenopus tropicalis</name>
    <name type="common">Western clawed frog</name>
    <name type="synonym">Silurana tropicalis</name>
    <dbReference type="NCBI Taxonomy" id="8364"/>
    <lineage>
        <taxon>Eukaryota</taxon>
        <taxon>Metazoa</taxon>
        <taxon>Chordata</taxon>
        <taxon>Craniata</taxon>
        <taxon>Vertebrata</taxon>
        <taxon>Euteleostomi</taxon>
        <taxon>Amphibia</taxon>
        <taxon>Batrachia</taxon>
        <taxon>Anura</taxon>
        <taxon>Pipoidea</taxon>
        <taxon>Pipidae</taxon>
        <taxon>Xenopodinae</taxon>
        <taxon>Xenopus</taxon>
        <taxon>Silurana</taxon>
    </lineage>
</organism>
<evidence type="ECO:0000313" key="2">
    <source>
        <dbReference type="EMBL" id="OCA13575.1"/>
    </source>
</evidence>
<sequence length="394" mass="40279">MLLVRSGEAFSNKVDDEEGVLIGTVSVAAFVDSVNEVTDGVILSTSELVAGSDVEVEDVPEGTDWVGIAEAGVECSARVEAVDNSSAELGKCSGVEGEEPLDVLADDDSDITFVEGSADMLLVRSGEAFSDKVDDEEGLLIADDDSDITFVEGSADMLLVRSGEAFSDKVDDEEGLLIGTVSVAAFVDSVNEVTDGVILSTSELDAGSDVEVEDVPEGTDCVGIAEAVVDCSAKVEAVDNSSADLGKCSGVEGEEPLDVSDSVTDADDDSDITFVEGSADMLLVRSGEAFSDTVDDEEGVLKGTVSVAAFVDSVNEVTDGVILSTSELVAGSDVEVEDVPEGSDCVGIAEAVVDCSAKVEAVDNSSAELGKCSGVEGEEPLDVSDSVTDGIDTA</sequence>
<reference evidence="2" key="1">
    <citation type="submission" date="2009-11" db="EMBL/GenBank/DDBJ databases">
        <authorList>
            <consortium name="US DOE Joint Genome Institute (JGI-PGF)"/>
            <person name="Ottilar R."/>
            <person name="Schmutz J."/>
            <person name="Salamov A."/>
            <person name="Cheng J.F."/>
            <person name="Lucas S."/>
            <person name="Pitluck S."/>
            <person name="Gundlach H."/>
            <person name="Guo Y."/>
            <person name="Haberer G."/>
            <person name="Nasrallah J."/>
            <person name="Mayer K.F.X."/>
            <person name="van de Peer Y."/>
            <person name="Weigel D."/>
            <person name="Grigoriev I.V."/>
        </authorList>
    </citation>
    <scope>NUCLEOTIDE SEQUENCE</scope>
    <source>
        <strain evidence="2">Nigerian</strain>
    </source>
</reference>
<reference evidence="2" key="3">
    <citation type="submission" date="2016-05" db="EMBL/GenBank/DDBJ databases">
        <title>WGS assembly of Xenopus tropicalis.</title>
        <authorList>
            <person name="Sessions A."/>
            <person name="Jenkins J."/>
            <person name="Mitros T."/>
            <person name="Lyons J.T."/>
            <person name="Dichmann D.S."/>
            <person name="Robert J."/>
            <person name="Harland R.M."/>
            <person name="Rokhsar D.S."/>
        </authorList>
    </citation>
    <scope>NUCLEOTIDE SEQUENCE</scope>
    <source>
        <strain evidence="2">Nigerian</strain>
    </source>
</reference>
<name>A0A1B8XSC8_XENTR</name>
<reference evidence="2" key="2">
    <citation type="journal article" date="2010" name="Science">
        <title>The genome of the Western clawed frog Xenopus tropicalis.</title>
        <authorList>
            <person name="Hellsten U."/>
            <person name="Harland R.M."/>
            <person name="Gilchrist M.J."/>
            <person name="Hendrix D."/>
            <person name="Jurka J."/>
            <person name="Kapitonov V."/>
            <person name="Ovcharenko I."/>
            <person name="Putnam N.H."/>
            <person name="Shu S."/>
            <person name="Taher L."/>
            <person name="Blitz I.L."/>
            <person name="Blumberg B."/>
            <person name="Dichmann D.S."/>
            <person name="Dubchak I."/>
            <person name="Amaya E."/>
            <person name="Detter J.C."/>
            <person name="Fletcher R."/>
            <person name="Gerhard D.S."/>
            <person name="Goodstein D."/>
            <person name="Graves T."/>
            <person name="Grigoriev I.V."/>
            <person name="Grimwood J."/>
            <person name="Kawashima T."/>
            <person name="Lindquist E."/>
            <person name="Lucas S.M."/>
            <person name="Mead P.E."/>
            <person name="Mitros T."/>
            <person name="Ogino H."/>
            <person name="Ohta Y."/>
            <person name="Poliakov A.V."/>
            <person name="Pollet N."/>
            <person name="Robert J."/>
            <person name="Salamov A."/>
            <person name="Sater A.K."/>
            <person name="Schmutz J."/>
            <person name="Terry A."/>
            <person name="Vize P.D."/>
            <person name="Warren W.C."/>
            <person name="Wells D."/>
            <person name="Wills A."/>
            <person name="Wilson R.K."/>
            <person name="Zimmerman L.B."/>
            <person name="Zorn A.M."/>
            <person name="Grainger R."/>
            <person name="Grammer T."/>
            <person name="Khokha M.K."/>
            <person name="Richardson P.M."/>
            <person name="Rokhsar D.S."/>
        </authorList>
    </citation>
    <scope>NUCLEOTIDE SEQUENCE [LARGE SCALE GENOMIC DNA]</scope>
    <source>
        <strain evidence="2">Nigerian</strain>
    </source>
</reference>
<proteinExistence type="predicted"/>
<dbReference type="EMBL" id="KV465877">
    <property type="protein sequence ID" value="OCA13575.1"/>
    <property type="molecule type" value="Genomic_DNA"/>
</dbReference>
<protein>
    <submittedName>
        <fullName evidence="2">Uncharacterized protein</fullName>
    </submittedName>
</protein>
<evidence type="ECO:0000256" key="1">
    <source>
        <dbReference type="SAM" id="MobiDB-lite"/>
    </source>
</evidence>
<dbReference type="AlphaFoldDB" id="A0A1B8XSC8"/>